<keyword evidence="14" id="KW-1185">Reference proteome</keyword>
<dbReference type="PANTHER" id="PTHR21528:SF0">
    <property type="entry name" value="DEHYDRODOLICHYL DIPHOSPHATE SYNTHASE COMPLEX SUBUNIT NUS1"/>
    <property type="match status" value="1"/>
</dbReference>
<sequence length="232" mass="26374">MLDGLIYRDSLLEYNLNKSLPTKRPSHLSIILPQSHGLSNVDKSLREKAVEDVVSLCYWSMCSHIWTFTIYHRSATSADVQWDILYSLVRKIRSSSIQTPPCIKISTLSSVLESSEPDTDQSKCLNIRILNHSDGQEAIVKLAQRLQSLNEEGTVPEEVLSSEAITKELDNLYGCAPDLIFVFGPQCCLNGYPPWYMKYAEIKVFPDVPCLRYIQFVKGLHKFAKVEMREGK</sequence>
<keyword evidence="7" id="KW-0812">Transmembrane</keyword>
<evidence type="ECO:0000256" key="1">
    <source>
        <dbReference type="ARBA" id="ARBA00001946"/>
    </source>
</evidence>
<evidence type="ECO:0000313" key="13">
    <source>
        <dbReference type="EMBL" id="KAJ6038263.1"/>
    </source>
</evidence>
<organism evidence="13 14">
    <name type="scientific">Penicillium canescens</name>
    <dbReference type="NCBI Taxonomy" id="5083"/>
    <lineage>
        <taxon>Eukaryota</taxon>
        <taxon>Fungi</taxon>
        <taxon>Dikarya</taxon>
        <taxon>Ascomycota</taxon>
        <taxon>Pezizomycotina</taxon>
        <taxon>Eurotiomycetes</taxon>
        <taxon>Eurotiomycetidae</taxon>
        <taxon>Eurotiales</taxon>
        <taxon>Aspergillaceae</taxon>
        <taxon>Penicillium</taxon>
    </lineage>
</organism>
<name>A0AAD6I9V9_PENCN</name>
<evidence type="ECO:0000256" key="6">
    <source>
        <dbReference type="ARBA" id="ARBA00022679"/>
    </source>
</evidence>
<evidence type="ECO:0000256" key="2">
    <source>
        <dbReference type="ARBA" id="ARBA00004586"/>
    </source>
</evidence>
<dbReference type="EC" id="2.5.1.87" evidence="5"/>
<comment type="caution">
    <text evidence="13">The sequence shown here is derived from an EMBL/GenBank/DDBJ whole genome shotgun (WGS) entry which is preliminary data.</text>
</comment>
<comment type="catalytic activity">
    <reaction evidence="12">
        <text>n isopentenyl diphosphate + (2E,6E)-farnesyl diphosphate = a di-trans,poly-cis-polyprenyl diphosphate + n diphosphate</text>
        <dbReference type="Rhea" id="RHEA:53008"/>
        <dbReference type="Rhea" id="RHEA-COMP:19494"/>
        <dbReference type="ChEBI" id="CHEBI:33019"/>
        <dbReference type="ChEBI" id="CHEBI:128769"/>
        <dbReference type="ChEBI" id="CHEBI:136960"/>
        <dbReference type="ChEBI" id="CHEBI:175763"/>
        <dbReference type="EC" id="2.5.1.87"/>
    </reaction>
</comment>
<keyword evidence="6" id="KW-0808">Transferase</keyword>
<dbReference type="GO" id="GO:0005789">
    <property type="term" value="C:endoplasmic reticulum membrane"/>
    <property type="evidence" value="ECO:0007669"/>
    <property type="project" value="UniProtKB-SubCell"/>
</dbReference>
<accession>A0AAD6I9V9</accession>
<dbReference type="AlphaFoldDB" id="A0AAD6I9V9"/>
<comment type="cofactor">
    <cofactor evidence="1">
        <name>Mg(2+)</name>
        <dbReference type="ChEBI" id="CHEBI:18420"/>
    </cofactor>
</comment>
<keyword evidence="11" id="KW-0472">Membrane</keyword>
<comment type="pathway">
    <text evidence="3">Protein modification; protein glycosylation.</text>
</comment>
<keyword evidence="9" id="KW-0460">Magnesium</keyword>
<comment type="similarity">
    <text evidence="4">Belongs to the UPP synthase family.</text>
</comment>
<reference evidence="13" key="2">
    <citation type="submission" date="2023-01" db="EMBL/GenBank/DDBJ databases">
        <authorList>
            <person name="Petersen C."/>
        </authorList>
    </citation>
    <scope>NUCLEOTIDE SEQUENCE</scope>
    <source>
        <strain evidence="13">IBT 15450</strain>
    </source>
</reference>
<comment type="subcellular location">
    <subcellularLocation>
        <location evidence="2">Endoplasmic reticulum membrane</location>
    </subcellularLocation>
</comment>
<evidence type="ECO:0000256" key="7">
    <source>
        <dbReference type="ARBA" id="ARBA00022692"/>
    </source>
</evidence>
<keyword evidence="8" id="KW-0256">Endoplasmic reticulum</keyword>
<proteinExistence type="inferred from homology"/>
<evidence type="ECO:0000256" key="3">
    <source>
        <dbReference type="ARBA" id="ARBA00004922"/>
    </source>
</evidence>
<dbReference type="GO" id="GO:1904423">
    <property type="term" value="C:dehydrodolichyl diphosphate synthase complex"/>
    <property type="evidence" value="ECO:0007669"/>
    <property type="project" value="InterPro"/>
</dbReference>
<protein>
    <recommendedName>
        <fullName evidence="5">ditrans,polycis-polyprenyl diphosphate synthase [(2E,6E)-farnesyldiphosphate specific]</fullName>
        <ecNumber evidence="5">2.5.1.87</ecNumber>
    </recommendedName>
</protein>
<evidence type="ECO:0000256" key="8">
    <source>
        <dbReference type="ARBA" id="ARBA00022824"/>
    </source>
</evidence>
<evidence type="ECO:0000256" key="5">
    <source>
        <dbReference type="ARBA" id="ARBA00012596"/>
    </source>
</evidence>
<dbReference type="EMBL" id="JAQJZL010000009">
    <property type="protein sequence ID" value="KAJ6038263.1"/>
    <property type="molecule type" value="Genomic_DNA"/>
</dbReference>
<evidence type="ECO:0000256" key="11">
    <source>
        <dbReference type="ARBA" id="ARBA00023136"/>
    </source>
</evidence>
<dbReference type="InterPro" id="IPR038887">
    <property type="entry name" value="Nus1/NgBR"/>
</dbReference>
<evidence type="ECO:0000256" key="10">
    <source>
        <dbReference type="ARBA" id="ARBA00022989"/>
    </source>
</evidence>
<dbReference type="InterPro" id="IPR036424">
    <property type="entry name" value="UPP_synth-like_sf"/>
</dbReference>
<evidence type="ECO:0000256" key="9">
    <source>
        <dbReference type="ARBA" id="ARBA00022842"/>
    </source>
</evidence>
<reference evidence="13" key="1">
    <citation type="journal article" date="2023" name="IMA Fungus">
        <title>Comparative genomic study of the Penicillium genus elucidates a diverse pangenome and 15 lateral gene transfer events.</title>
        <authorList>
            <person name="Petersen C."/>
            <person name="Sorensen T."/>
            <person name="Nielsen M.R."/>
            <person name="Sondergaard T.E."/>
            <person name="Sorensen J.L."/>
            <person name="Fitzpatrick D.A."/>
            <person name="Frisvad J.C."/>
            <person name="Nielsen K.L."/>
        </authorList>
    </citation>
    <scope>NUCLEOTIDE SEQUENCE</scope>
    <source>
        <strain evidence="13">IBT 15450</strain>
    </source>
</reference>
<dbReference type="Proteomes" id="UP001219568">
    <property type="component" value="Unassembled WGS sequence"/>
</dbReference>
<evidence type="ECO:0000256" key="12">
    <source>
        <dbReference type="ARBA" id="ARBA00047353"/>
    </source>
</evidence>
<dbReference type="PANTHER" id="PTHR21528">
    <property type="entry name" value="DEHYDRODOLICHYL DIPHOSPHATE SYNTHASE COMPLEX SUBUNIT NUS1"/>
    <property type="match status" value="1"/>
</dbReference>
<gene>
    <name evidence="13" type="ORF">N7460_008034</name>
</gene>
<keyword evidence="10" id="KW-1133">Transmembrane helix</keyword>
<evidence type="ECO:0000256" key="4">
    <source>
        <dbReference type="ARBA" id="ARBA00005432"/>
    </source>
</evidence>
<dbReference type="GO" id="GO:0045547">
    <property type="term" value="F:ditrans,polycis-polyprenyl diphosphate synthase [(2E,6E)-farnesyl diphosphate specific] activity"/>
    <property type="evidence" value="ECO:0007669"/>
    <property type="project" value="UniProtKB-EC"/>
</dbReference>
<evidence type="ECO:0000313" key="14">
    <source>
        <dbReference type="Proteomes" id="UP001219568"/>
    </source>
</evidence>
<dbReference type="SUPFAM" id="SSF64005">
    <property type="entry name" value="Undecaprenyl diphosphate synthase"/>
    <property type="match status" value="1"/>
</dbReference>
<dbReference type="Gene3D" id="3.40.1180.10">
    <property type="entry name" value="Decaprenyl diphosphate synthase-like"/>
    <property type="match status" value="1"/>
</dbReference>